<dbReference type="Proteomes" id="UP001365781">
    <property type="component" value="Unassembled WGS sequence"/>
</dbReference>
<dbReference type="InterPro" id="IPR013783">
    <property type="entry name" value="Ig-like_fold"/>
</dbReference>
<organism evidence="8 9">
    <name type="scientific">Streptomyces brasiliscabiei</name>
    <dbReference type="NCBI Taxonomy" id="2736302"/>
    <lineage>
        <taxon>Bacteria</taxon>
        <taxon>Bacillati</taxon>
        <taxon>Actinomycetota</taxon>
        <taxon>Actinomycetes</taxon>
        <taxon>Kitasatosporales</taxon>
        <taxon>Streptomycetaceae</taxon>
        <taxon>Streptomyces</taxon>
    </lineage>
</organism>
<keyword evidence="5" id="KW-0732">Signal</keyword>
<reference evidence="8 9" key="1">
    <citation type="submission" date="2024-03" db="EMBL/GenBank/DDBJ databases">
        <title>First Report of Pectobacterium brasiliscabiei causing potato scab in china.</title>
        <authorList>
            <person name="Handique U."/>
        </authorList>
    </citation>
    <scope>NUCLEOTIDE SEQUENCE [LARGE SCALE GENOMIC DNA]</scope>
    <source>
        <strain evidence="8 9">ZRIMU1503</strain>
    </source>
</reference>
<dbReference type="EMBL" id="JBBAYM010000027">
    <property type="protein sequence ID" value="MEI5614152.1"/>
    <property type="molecule type" value="Genomic_DNA"/>
</dbReference>
<keyword evidence="3" id="KW-0119">Carbohydrate metabolism</keyword>
<evidence type="ECO:0000259" key="6">
    <source>
        <dbReference type="PROSITE" id="PS50853"/>
    </source>
</evidence>
<feature type="domain" description="Fibronectin type-III" evidence="6">
    <location>
        <begin position="602"/>
        <end position="704"/>
    </location>
</feature>
<keyword evidence="1" id="KW-0378">Hydrolase</keyword>
<dbReference type="PROSITE" id="PS51820">
    <property type="entry name" value="PA14"/>
    <property type="match status" value="1"/>
</dbReference>
<dbReference type="SUPFAM" id="SSF56988">
    <property type="entry name" value="Anthrax protective antigen"/>
    <property type="match status" value="1"/>
</dbReference>
<dbReference type="Gene3D" id="2.60.40.10">
    <property type="entry name" value="Immunoglobulins"/>
    <property type="match status" value="3"/>
</dbReference>
<name>A0ABU8GLT8_9ACTN</name>
<proteinExistence type="predicted"/>
<keyword evidence="2" id="KW-0326">Glycosidase</keyword>
<dbReference type="InterPro" id="IPR036116">
    <property type="entry name" value="FN3_sf"/>
</dbReference>
<feature type="domain" description="PA14" evidence="7">
    <location>
        <begin position="42"/>
        <end position="182"/>
    </location>
</feature>
<keyword evidence="9" id="KW-1185">Reference proteome</keyword>
<evidence type="ECO:0000256" key="5">
    <source>
        <dbReference type="SAM" id="SignalP"/>
    </source>
</evidence>
<evidence type="ECO:0000256" key="3">
    <source>
        <dbReference type="ARBA" id="ARBA00023326"/>
    </source>
</evidence>
<dbReference type="InterPro" id="IPR037524">
    <property type="entry name" value="PA14/GLEYA"/>
</dbReference>
<dbReference type="RefSeq" id="WP_336540950.1">
    <property type="nucleotide sequence ID" value="NZ_JBBAYL010000022.1"/>
</dbReference>
<dbReference type="Gene3D" id="3.40.50.1700">
    <property type="entry name" value="Glycoside hydrolase family 3 C-terminal domain"/>
    <property type="match status" value="1"/>
</dbReference>
<dbReference type="SMART" id="SM00758">
    <property type="entry name" value="PA14"/>
    <property type="match status" value="1"/>
</dbReference>
<dbReference type="Gene3D" id="2.60.120.260">
    <property type="entry name" value="Galactose-binding domain-like"/>
    <property type="match status" value="1"/>
</dbReference>
<dbReference type="SUPFAM" id="SSF49265">
    <property type="entry name" value="Fibronectin type III"/>
    <property type="match status" value="2"/>
</dbReference>
<evidence type="ECO:0000259" key="7">
    <source>
        <dbReference type="PROSITE" id="PS51820"/>
    </source>
</evidence>
<feature type="region of interest" description="Disordered" evidence="4">
    <location>
        <begin position="586"/>
        <end position="606"/>
    </location>
</feature>
<protein>
    <submittedName>
        <fullName evidence="8">PA14 domain-containing protein</fullName>
    </submittedName>
</protein>
<dbReference type="Pfam" id="PF07691">
    <property type="entry name" value="PA14"/>
    <property type="match status" value="1"/>
</dbReference>
<feature type="domain" description="Fibronectin type-III" evidence="6">
    <location>
        <begin position="178"/>
        <end position="279"/>
    </location>
</feature>
<evidence type="ECO:0000256" key="4">
    <source>
        <dbReference type="SAM" id="MobiDB-lite"/>
    </source>
</evidence>
<evidence type="ECO:0000313" key="8">
    <source>
        <dbReference type="EMBL" id="MEI5614152.1"/>
    </source>
</evidence>
<dbReference type="SMART" id="SM00060">
    <property type="entry name" value="FN3"/>
    <property type="match status" value="2"/>
</dbReference>
<gene>
    <name evidence="8" type="ORF">WB403_33930</name>
</gene>
<evidence type="ECO:0000313" key="9">
    <source>
        <dbReference type="Proteomes" id="UP001365781"/>
    </source>
</evidence>
<keyword evidence="3" id="KW-0624">Polysaccharide degradation</keyword>
<dbReference type="InterPro" id="IPR011658">
    <property type="entry name" value="PA14_dom"/>
</dbReference>
<dbReference type="InterPro" id="IPR036881">
    <property type="entry name" value="Glyco_hydro_3_C_sf"/>
</dbReference>
<dbReference type="InterPro" id="IPR003961">
    <property type="entry name" value="FN3_dom"/>
</dbReference>
<feature type="signal peptide" evidence="5">
    <location>
        <begin position="1"/>
        <end position="38"/>
    </location>
</feature>
<evidence type="ECO:0000256" key="1">
    <source>
        <dbReference type="ARBA" id="ARBA00022801"/>
    </source>
</evidence>
<feature type="chain" id="PRO_5047063906" evidence="5">
    <location>
        <begin position="39"/>
        <end position="809"/>
    </location>
</feature>
<evidence type="ECO:0000256" key="2">
    <source>
        <dbReference type="ARBA" id="ARBA00023295"/>
    </source>
</evidence>
<sequence length="809" mass="86985">MPPARPTTATAAMTATAAAVVLATSAGLLTAATTTASAAPSCASPVFKRQFYGNVSFSGTPKKTDCDTRISENWGTKAPASGLPKDRFGVRWTVTRDFGSGGPFTFTAAAQDGIRVYVDGKLKIDLWKNVSATQKKTLNLTIPSGKHTLRVDHVNWTGAANVSFAYAPRTTASVDKVAPLAPTGTSVTYDRSTRKARLTWSGNKEMDLAGYRVYRRLKGDPFGTKALAATGATTTSYTDTPPPTGGTYYYEVRAHDKAGNTSTGSADRGVTTVDKTPPAAPFLEMDACPDEQPYSAPELVTTAANAADIAWYEMQRLASGTWKTVYTGTRGAICDTGHPADGSKVTYRGRARDAAGNWSAYSAATTFTTFDMTPPAPVTDARVAYRSGVPHLLWSAVDGAAGYQVLQYDPATGGWLDALPGAAGTTTRTDVVPRQLLDAADSYRYAVRAQDTKGNASAPVEVTLRMADRPEAIAPYETTTTRSGEGVYVVWASADPWTHDTAPLPTYRIERTDPATGETVVVDKCRREGSPDEPLTGPSVDWWWAGDDAPSYAGRQVMRGSCHDVSGASDTTYEYRVVTVDPYGHASRPGPVVTETTPDTKRPDPVQNLTAEQIPLGVRLSWTPPADDDVLTYYVWQGVTDPDSGETVWKRNCWKGDSLAETEILCPTMPDGGTHVYRVAATDALYDEGPEFFHTADLSVTLPDTRPPGWTGTTIIENNYPSLYAGCSESSGLGDCARFTGYRVERWDPASVAYVTLAEGAMDDATSYVDAAVHQDRRGLYYYRVVHLDATGAEAATTHRAYGIWASWF</sequence>
<accession>A0ABU8GLT8</accession>
<comment type="caution">
    <text evidence="8">The sequence shown here is derived from an EMBL/GenBank/DDBJ whole genome shotgun (WGS) entry which is preliminary data.</text>
</comment>
<dbReference type="PROSITE" id="PS50853">
    <property type="entry name" value="FN3"/>
    <property type="match status" value="2"/>
</dbReference>